<dbReference type="Proteomes" id="UP000238153">
    <property type="component" value="Unassembled WGS sequence"/>
</dbReference>
<dbReference type="PANTHER" id="PTHR43495:SF2">
    <property type="entry name" value="D-SERINE_D-ALANINE_GLYCINE TRANSPORTER"/>
    <property type="match status" value="1"/>
</dbReference>
<keyword evidence="7 8" id="KW-0472">Membrane</keyword>
<feature type="transmembrane region" description="Helical" evidence="8">
    <location>
        <begin position="402"/>
        <end position="420"/>
    </location>
</feature>
<evidence type="ECO:0000259" key="9">
    <source>
        <dbReference type="Pfam" id="PF00324"/>
    </source>
</evidence>
<gene>
    <name evidence="11" type="ORF">CV019_04640</name>
    <name evidence="10" type="ORF">SHP0166</name>
</gene>
<dbReference type="Gene3D" id="1.20.1740.10">
    <property type="entry name" value="Amino acid/polyamine transporter I"/>
    <property type="match status" value="1"/>
</dbReference>
<dbReference type="GO" id="GO:0005886">
    <property type="term" value="C:plasma membrane"/>
    <property type="evidence" value="ECO:0007669"/>
    <property type="project" value="UniProtKB-SubCell"/>
</dbReference>
<dbReference type="PATRIC" id="fig|1283.483.peg.2151"/>
<sequence>MADKLQRELSNRHIQLIAIGGAIGTGLFLGAGESIHLAGPSILLTYIIVGFVLFMFMRAMGEILLSNLGFKSFGDIAHHHIGPMAGFMVGWTYWLTWIISGMAEVTAVAKYVEFWYPAIPNWLTVAFTILVLVGMNLFSAKLFGELEFWLSLIKVITIIALIVVGIVMVIFAMKTDYGTASVANIWSHGGFFPNGISGFLMAFQMAIFSFIGIELIGITAGETKNPYKTIPQAINNVPFRILIFYIGSLAVIMSVVPWNQLDPAESPYVKLFGLVGIPFAAGIINFVVLTAAASSCNSGIFANSRTLFGLAGRKQGPPFLHKTNKHGVPYYAILLTCGLLSIAIILNAVFKDATKVFVQITTFSTVLNIMIWTCIMIAYLGFVKRNPELHNDSKFKMPGGKYMAYAILVFFAFIFIVLLINSTTRFAVLFAPVWAIVLVIMYQKYRKESEKATIAMEDEKDLERELEDK</sequence>
<reference evidence="10" key="1">
    <citation type="submission" date="2013-03" db="EMBL/GenBank/DDBJ databases">
        <authorList>
            <person name="Borui P."/>
            <person name="Yunsong Y."/>
        </authorList>
    </citation>
    <scope>NUCLEOTIDE SEQUENCE</scope>
    <source>
        <strain evidence="10">SH32</strain>
    </source>
</reference>
<evidence type="ECO:0000256" key="6">
    <source>
        <dbReference type="ARBA" id="ARBA00022989"/>
    </source>
</evidence>
<feature type="transmembrane region" description="Helical" evidence="8">
    <location>
        <begin position="119"/>
        <end position="138"/>
    </location>
</feature>
<dbReference type="GO" id="GO:0055085">
    <property type="term" value="P:transmembrane transport"/>
    <property type="evidence" value="ECO:0007669"/>
    <property type="project" value="InterPro"/>
</dbReference>
<proteinExistence type="predicted"/>
<keyword evidence="5" id="KW-0029">Amino-acid transport</keyword>
<dbReference type="RefSeq" id="WP_016930517.1">
    <property type="nucleotide sequence ID" value="NZ_CAJCGC010000039.1"/>
</dbReference>
<dbReference type="Pfam" id="PF00324">
    <property type="entry name" value="AA_permease"/>
    <property type="match status" value="1"/>
</dbReference>
<comment type="subcellular location">
    <subcellularLocation>
        <location evidence="1">Cell membrane</location>
        <topology evidence="1">Multi-pass membrane protein</topology>
    </subcellularLocation>
</comment>
<dbReference type="PANTHER" id="PTHR43495">
    <property type="entry name" value="GABA PERMEASE"/>
    <property type="match status" value="1"/>
</dbReference>
<feature type="transmembrane region" description="Helical" evidence="8">
    <location>
        <begin position="356"/>
        <end position="382"/>
    </location>
</feature>
<reference evidence="11 12" key="3">
    <citation type="submission" date="2017-11" db="EMBL/GenBank/DDBJ databases">
        <authorList>
            <person name="Founou R.C."/>
            <person name="Founou L."/>
            <person name="Allam M."/>
            <person name="Ismail A."/>
            <person name="Essack S.Y."/>
        </authorList>
    </citation>
    <scope>NUCLEOTIDE SEQUENCE [LARGE SCALE GENOMIC DNA]</scope>
    <source>
        <strain evidence="11 12">G811N2B1</strain>
    </source>
</reference>
<feature type="transmembrane region" description="Helical" evidence="8">
    <location>
        <begin position="426"/>
        <end position="442"/>
    </location>
</feature>
<dbReference type="EMBL" id="PGWX01000235">
    <property type="protein sequence ID" value="PPJ76083.1"/>
    <property type="molecule type" value="Genomic_DNA"/>
</dbReference>
<feature type="transmembrane region" description="Helical" evidence="8">
    <location>
        <begin position="191"/>
        <end position="216"/>
    </location>
</feature>
<evidence type="ECO:0000256" key="2">
    <source>
        <dbReference type="ARBA" id="ARBA00022448"/>
    </source>
</evidence>
<keyword evidence="6 8" id="KW-1133">Transmembrane helix</keyword>
<dbReference type="FunFam" id="1.20.1740.10:FF:000001">
    <property type="entry name" value="Amino acid permease"/>
    <property type="match status" value="1"/>
</dbReference>
<keyword evidence="3" id="KW-1003">Cell membrane</keyword>
<dbReference type="InterPro" id="IPR004841">
    <property type="entry name" value="AA-permease/SLC12A_dom"/>
</dbReference>
<feature type="transmembrane region" description="Helical" evidence="8">
    <location>
        <begin position="37"/>
        <end position="60"/>
    </location>
</feature>
<evidence type="ECO:0000313" key="11">
    <source>
        <dbReference type="EMBL" id="PPJ76083.1"/>
    </source>
</evidence>
<dbReference type="PIRSF" id="PIRSF006060">
    <property type="entry name" value="AA_transporter"/>
    <property type="match status" value="1"/>
</dbReference>
<dbReference type="AlphaFoldDB" id="A0A023UG95"/>
<evidence type="ECO:0000313" key="12">
    <source>
        <dbReference type="Proteomes" id="UP000238153"/>
    </source>
</evidence>
<reference evidence="10" key="2">
    <citation type="journal article" date="2014" name="PLoS ONE">
        <title>Characterization of the staphylococcal cassette chromosome composite island of Staphylococcus haemolyticus SH32, a methicillin-resistant clinical isolate from China.</title>
        <authorList>
            <person name="Yu D."/>
            <person name="Pi B."/>
            <person name="Chen Y."/>
            <person name="Wang Y."/>
            <person name="Ruan Z."/>
            <person name="Otto M."/>
            <person name="Yu Y."/>
        </authorList>
    </citation>
    <scope>NUCLEOTIDE SEQUENCE</scope>
    <source>
        <strain evidence="10">SH32</strain>
    </source>
</reference>
<organism evidence="10">
    <name type="scientific">Staphylococcus haemolyticus</name>
    <dbReference type="NCBI Taxonomy" id="1283"/>
    <lineage>
        <taxon>Bacteria</taxon>
        <taxon>Bacillati</taxon>
        <taxon>Bacillota</taxon>
        <taxon>Bacilli</taxon>
        <taxon>Bacillales</taxon>
        <taxon>Staphylococcaceae</taxon>
        <taxon>Staphylococcus</taxon>
    </lineage>
</organism>
<accession>A0A023UG95</accession>
<feature type="transmembrane region" description="Helical" evidence="8">
    <location>
        <begin position="150"/>
        <end position="171"/>
    </location>
</feature>
<feature type="transmembrane region" description="Helical" evidence="8">
    <location>
        <begin position="271"/>
        <end position="293"/>
    </location>
</feature>
<feature type="transmembrane region" description="Helical" evidence="8">
    <location>
        <begin position="12"/>
        <end position="31"/>
    </location>
</feature>
<protein>
    <submittedName>
        <fullName evidence="11">Amino acid permease</fullName>
    </submittedName>
    <submittedName>
        <fullName evidence="10">D-serine/D-alanine/glycine transporter</fullName>
    </submittedName>
</protein>
<evidence type="ECO:0000256" key="4">
    <source>
        <dbReference type="ARBA" id="ARBA00022692"/>
    </source>
</evidence>
<keyword evidence="4 8" id="KW-0812">Transmembrane</keyword>
<evidence type="ECO:0000313" key="10">
    <source>
        <dbReference type="EMBL" id="AHX99875.1"/>
    </source>
</evidence>
<evidence type="ECO:0000256" key="3">
    <source>
        <dbReference type="ARBA" id="ARBA00022475"/>
    </source>
</evidence>
<feature type="domain" description="Amino acid permease/ SLC12A" evidence="9">
    <location>
        <begin position="13"/>
        <end position="447"/>
    </location>
</feature>
<dbReference type="EMBL" id="KF006347">
    <property type="protein sequence ID" value="AHX99875.1"/>
    <property type="molecule type" value="Genomic_DNA"/>
</dbReference>
<evidence type="ECO:0000256" key="5">
    <source>
        <dbReference type="ARBA" id="ARBA00022970"/>
    </source>
</evidence>
<feature type="transmembrane region" description="Helical" evidence="8">
    <location>
        <begin position="81"/>
        <end position="99"/>
    </location>
</feature>
<evidence type="ECO:0000256" key="1">
    <source>
        <dbReference type="ARBA" id="ARBA00004651"/>
    </source>
</evidence>
<dbReference type="GO" id="GO:0006865">
    <property type="term" value="P:amino acid transport"/>
    <property type="evidence" value="ECO:0007669"/>
    <property type="project" value="UniProtKB-KW"/>
</dbReference>
<feature type="transmembrane region" description="Helical" evidence="8">
    <location>
        <begin position="328"/>
        <end position="350"/>
    </location>
</feature>
<evidence type="ECO:0000256" key="7">
    <source>
        <dbReference type="ARBA" id="ARBA00023136"/>
    </source>
</evidence>
<keyword evidence="2" id="KW-0813">Transport</keyword>
<feature type="transmembrane region" description="Helical" evidence="8">
    <location>
        <begin position="237"/>
        <end position="259"/>
    </location>
</feature>
<evidence type="ECO:0000256" key="8">
    <source>
        <dbReference type="SAM" id="Phobius"/>
    </source>
</evidence>
<name>A0A023UG95_STAHA</name>